<accession>A0A923L120</accession>
<comment type="caution">
    <text evidence="1">The sequence shown here is derived from an EMBL/GenBank/DDBJ whole genome shotgun (WGS) entry which is preliminary data.</text>
</comment>
<evidence type="ECO:0000313" key="1">
    <source>
        <dbReference type="EMBL" id="MBC5581495.1"/>
    </source>
</evidence>
<dbReference type="RefSeq" id="WP_186887840.1">
    <property type="nucleotide sequence ID" value="NZ_JACONZ010000002.1"/>
</dbReference>
<sequence>MFEVYKMMGTDFEGNAVLEPENPNDAYDRLQADLAVADEFQGYGEEGDEDRVSFRELLELRYDLESRAYSKLKRELTPVRTYEAFASLEAFGCRINQKEVFDYTDITEMEQAEPMDLEGGMEEAEHASYTSLLAGAPVDDDPRYHELSLKKIREERDRMLLREKLKVK</sequence>
<name>A0A923L120_9FIRM</name>
<dbReference type="AlphaFoldDB" id="A0A923L120"/>
<proteinExistence type="predicted"/>
<reference evidence="1" key="1">
    <citation type="submission" date="2020-08" db="EMBL/GenBank/DDBJ databases">
        <title>Genome public.</title>
        <authorList>
            <person name="Liu C."/>
            <person name="Sun Q."/>
        </authorList>
    </citation>
    <scope>NUCLEOTIDE SEQUENCE</scope>
    <source>
        <strain evidence="1">BX8</strain>
    </source>
</reference>
<protein>
    <submittedName>
        <fullName evidence="1">Uncharacterized protein</fullName>
    </submittedName>
</protein>
<keyword evidence="2" id="KW-1185">Reference proteome</keyword>
<evidence type="ECO:0000313" key="2">
    <source>
        <dbReference type="Proteomes" id="UP000659630"/>
    </source>
</evidence>
<organism evidence="1 2">
    <name type="scientific">Anaerofilum hominis</name>
    <dbReference type="NCBI Taxonomy" id="2763016"/>
    <lineage>
        <taxon>Bacteria</taxon>
        <taxon>Bacillati</taxon>
        <taxon>Bacillota</taxon>
        <taxon>Clostridia</taxon>
        <taxon>Eubacteriales</taxon>
        <taxon>Oscillospiraceae</taxon>
        <taxon>Anaerofilum</taxon>
    </lineage>
</organism>
<dbReference type="Proteomes" id="UP000659630">
    <property type="component" value="Unassembled WGS sequence"/>
</dbReference>
<gene>
    <name evidence="1" type="ORF">H8S23_08220</name>
</gene>
<dbReference type="EMBL" id="JACONZ010000002">
    <property type="protein sequence ID" value="MBC5581495.1"/>
    <property type="molecule type" value="Genomic_DNA"/>
</dbReference>